<comment type="caution">
    <text evidence="2">The sequence shown here is derived from an EMBL/GenBank/DDBJ whole genome shotgun (WGS) entry which is preliminary data.</text>
</comment>
<feature type="region of interest" description="Disordered" evidence="1">
    <location>
        <begin position="1"/>
        <end position="37"/>
    </location>
</feature>
<name>A0A821IM03_9BILA</name>
<evidence type="ECO:0000313" key="2">
    <source>
        <dbReference type="EMBL" id="CAF4700312.1"/>
    </source>
</evidence>
<feature type="compositionally biased region" description="Basic and acidic residues" evidence="1">
    <location>
        <begin position="1"/>
        <end position="19"/>
    </location>
</feature>
<accession>A0A821IM03</accession>
<reference evidence="2" key="1">
    <citation type="submission" date="2021-02" db="EMBL/GenBank/DDBJ databases">
        <authorList>
            <person name="Nowell W R."/>
        </authorList>
    </citation>
    <scope>NUCLEOTIDE SEQUENCE</scope>
</reference>
<proteinExistence type="predicted"/>
<feature type="compositionally biased region" description="Acidic residues" evidence="1">
    <location>
        <begin position="28"/>
        <end position="37"/>
    </location>
</feature>
<protein>
    <submittedName>
        <fullName evidence="2">Uncharacterized protein</fullName>
    </submittedName>
</protein>
<dbReference type="Proteomes" id="UP000663866">
    <property type="component" value="Unassembled WGS sequence"/>
</dbReference>
<sequence>MTQRLSRDAEYVVVTDRKPKTTQRYYTDSDDDNDLQP</sequence>
<keyword evidence="3" id="KW-1185">Reference proteome</keyword>
<feature type="non-terminal residue" evidence="2">
    <location>
        <position position="37"/>
    </location>
</feature>
<dbReference type="AlphaFoldDB" id="A0A821IM03"/>
<evidence type="ECO:0000313" key="3">
    <source>
        <dbReference type="Proteomes" id="UP000663866"/>
    </source>
</evidence>
<organism evidence="2 3">
    <name type="scientific">Rotaria magnacalcarata</name>
    <dbReference type="NCBI Taxonomy" id="392030"/>
    <lineage>
        <taxon>Eukaryota</taxon>
        <taxon>Metazoa</taxon>
        <taxon>Spiralia</taxon>
        <taxon>Gnathifera</taxon>
        <taxon>Rotifera</taxon>
        <taxon>Eurotatoria</taxon>
        <taxon>Bdelloidea</taxon>
        <taxon>Philodinida</taxon>
        <taxon>Philodinidae</taxon>
        <taxon>Rotaria</taxon>
    </lineage>
</organism>
<evidence type="ECO:0000256" key="1">
    <source>
        <dbReference type="SAM" id="MobiDB-lite"/>
    </source>
</evidence>
<gene>
    <name evidence="2" type="ORF">OVN521_LOCUS48374</name>
</gene>
<dbReference type="EMBL" id="CAJOBG010100343">
    <property type="protein sequence ID" value="CAF4700312.1"/>
    <property type="molecule type" value="Genomic_DNA"/>
</dbReference>